<evidence type="ECO:0000256" key="1">
    <source>
        <dbReference type="SAM" id="MobiDB-lite"/>
    </source>
</evidence>
<dbReference type="RefSeq" id="WP_286053215.1">
    <property type="nucleotide sequence ID" value="NZ_JASVWF010000002.1"/>
</dbReference>
<name>A0ABT7M842_9PSEU</name>
<dbReference type="SUPFAM" id="SSF55961">
    <property type="entry name" value="Bet v1-like"/>
    <property type="match status" value="1"/>
</dbReference>
<feature type="compositionally biased region" description="Pro residues" evidence="1">
    <location>
        <begin position="139"/>
        <end position="155"/>
    </location>
</feature>
<comment type="caution">
    <text evidence="2">The sequence shown here is derived from an EMBL/GenBank/DDBJ whole genome shotgun (WGS) entry which is preliminary data.</text>
</comment>
<evidence type="ECO:0000313" key="2">
    <source>
        <dbReference type="EMBL" id="MDL5156849.1"/>
    </source>
</evidence>
<keyword evidence="3" id="KW-1185">Reference proteome</keyword>
<accession>A0ABT7M842</accession>
<organism evidence="2 3">
    <name type="scientific">Actinomycetospora termitidis</name>
    <dbReference type="NCBI Taxonomy" id="3053470"/>
    <lineage>
        <taxon>Bacteria</taxon>
        <taxon>Bacillati</taxon>
        <taxon>Actinomycetota</taxon>
        <taxon>Actinomycetes</taxon>
        <taxon>Pseudonocardiales</taxon>
        <taxon>Pseudonocardiaceae</taxon>
        <taxon>Actinomycetospora</taxon>
    </lineage>
</organism>
<evidence type="ECO:0000313" key="3">
    <source>
        <dbReference type="Proteomes" id="UP001231924"/>
    </source>
</evidence>
<dbReference type="Proteomes" id="UP001231924">
    <property type="component" value="Unassembled WGS sequence"/>
</dbReference>
<sequence length="155" mass="16340">MAALDVIDETFVLAGPAVVAAAFADPADWPRLWPDLELHVFADRGAAGLRWSVTGRWVGSAEVWCEAVGDGTVVHWFLRLDPAPGPDGGSARRLLRGARGPAREALRRQRAAKAIAFDLKARLEAAPTGTAGWTRRPGVPTPAPADPPVAPLAPA</sequence>
<proteinExistence type="predicted"/>
<gene>
    <name evidence="2" type="ORF">QRT03_12845</name>
</gene>
<reference evidence="2 3" key="1">
    <citation type="submission" date="2023-06" db="EMBL/GenBank/DDBJ databases">
        <title>Actinomycetospora Odt1-22.</title>
        <authorList>
            <person name="Supong K."/>
        </authorList>
    </citation>
    <scope>NUCLEOTIDE SEQUENCE [LARGE SCALE GENOMIC DNA]</scope>
    <source>
        <strain evidence="2 3">Odt1-22</strain>
    </source>
</reference>
<dbReference type="EMBL" id="JASVWF010000002">
    <property type="protein sequence ID" value="MDL5156849.1"/>
    <property type="molecule type" value="Genomic_DNA"/>
</dbReference>
<feature type="region of interest" description="Disordered" evidence="1">
    <location>
        <begin position="127"/>
        <end position="155"/>
    </location>
</feature>
<protein>
    <submittedName>
        <fullName evidence="2">Polyketide cyclase / dehydrase and lipid transport</fullName>
    </submittedName>
</protein>